<comment type="pathway">
    <text evidence="1">Protein modification; protein ubiquitination.</text>
</comment>
<dbReference type="Ensembl" id="ENSCHIT00010053981.1">
    <property type="protein sequence ID" value="ENSCHIP00010038554.1"/>
    <property type="gene ID" value="ENSCHIG00010028142.1"/>
</dbReference>
<keyword evidence="1" id="KW-0963">Cytoplasm</keyword>
<comment type="function">
    <text evidence="1">Ubiquitin-protein ligase that probably functions as an E3 ligase in conjunction with specific E1 and E2 ligases. Also functions as an E4 ligase mediating the assembly of polyubiquitin chains on substrates ubiquitinated by another E3 ubiquitin ligase. Mediates 'Lys-48'-linked polyubiquitination of substrates.</text>
</comment>
<dbReference type="PANTHER" id="PTHR13931">
    <property type="entry name" value="UBIQUITINATION FACTOR E4"/>
    <property type="match status" value="1"/>
</dbReference>
<evidence type="ECO:0000313" key="2">
    <source>
        <dbReference type="Ensembl" id="ENSCHIP00010038554.1"/>
    </source>
</evidence>
<comment type="catalytic activity">
    <reaction evidence="1">
        <text>S-ubiquitinyl-[E2 ubiquitin-conjugating enzyme]-L-cysteine + [acceptor protein]-L-lysine = [E2 ubiquitin-conjugating enzyme]-L-cysteine + N(6)-ubiquitinyl-[acceptor protein]-L-lysine.</text>
        <dbReference type="EC" id="2.3.2.27"/>
    </reaction>
</comment>
<dbReference type="GO" id="GO:0000151">
    <property type="term" value="C:ubiquitin ligase complex"/>
    <property type="evidence" value="ECO:0007669"/>
    <property type="project" value="UniProtKB-UniRule"/>
</dbReference>
<dbReference type="GO" id="GO:0036503">
    <property type="term" value="P:ERAD pathway"/>
    <property type="evidence" value="ECO:0007669"/>
    <property type="project" value="InterPro"/>
</dbReference>
<dbReference type="GO" id="GO:0005737">
    <property type="term" value="C:cytoplasm"/>
    <property type="evidence" value="ECO:0007669"/>
    <property type="project" value="UniProtKB-SubCell"/>
</dbReference>
<dbReference type="AlphaFoldDB" id="A0A8C2S4R7"/>
<dbReference type="InterPro" id="IPR045132">
    <property type="entry name" value="UBE4"/>
</dbReference>
<keyword evidence="1" id="KW-0808">Transferase</keyword>
<comment type="subcellular location">
    <subcellularLocation>
        <location evidence="1">Cytoplasm</location>
    </subcellularLocation>
</comment>
<comment type="similarity">
    <text evidence="1">Belongs to the ubiquitin conjugation factor E4 family.</text>
</comment>
<reference evidence="2" key="2">
    <citation type="submission" date="2025-08" db="UniProtKB">
        <authorList>
            <consortium name="Ensembl"/>
        </authorList>
    </citation>
    <scope>IDENTIFICATION</scope>
</reference>
<comment type="domain">
    <text evidence="1">The U-box domain is required for the ubiquitin protein ligase activity.</text>
</comment>
<dbReference type="GO" id="GO:0005634">
    <property type="term" value="C:nucleus"/>
    <property type="evidence" value="ECO:0007669"/>
    <property type="project" value="TreeGrafter"/>
</dbReference>
<keyword evidence="1" id="KW-0833">Ubl conjugation pathway</keyword>
<organism evidence="2">
    <name type="scientific">Capra hircus</name>
    <name type="common">Goat</name>
    <dbReference type="NCBI Taxonomy" id="9925"/>
    <lineage>
        <taxon>Eukaryota</taxon>
        <taxon>Metazoa</taxon>
        <taxon>Chordata</taxon>
        <taxon>Craniata</taxon>
        <taxon>Vertebrata</taxon>
        <taxon>Euteleostomi</taxon>
        <taxon>Mammalia</taxon>
        <taxon>Eutheria</taxon>
        <taxon>Laurasiatheria</taxon>
        <taxon>Artiodactyla</taxon>
        <taxon>Ruminantia</taxon>
        <taxon>Pecora</taxon>
        <taxon>Bovidae</taxon>
        <taxon>Caprinae</taxon>
        <taxon>Capra</taxon>
    </lineage>
</organism>
<sequence length="417" mass="47153">MTDQENNNNISSNPFAALFGSLADAKQFAAIQKEQLKQQSGNFSMFERIVTVNDLHFLTDELPASPDDSDNSVSESLDEFDYSVAEISRSFRSQQEICEQLNINHMIQRIFLITLDNSDPSLKSGNGIPSRCVYLEEMAVDLEDQDWLDMNNVEQVPFFHSLHVPSVKINPGNHLINMTSSTTLNLSADRDAGERHSFCYLYSCFQRAKEEITKVPENLLPFAVQCRNLTVSNTRTVLLTPEIYVDQNIHEQLVDLMVEATLGGHFEGVAEFLDEVIGALILDEEVRTFPEVMIPVFDILLGRIKDLELCQILLYAYLDILLYFTKQKDMAKVFVDYIQPKDPSNGQMYQKTLLGVILNISCLLKTPGVIENHGYFLNPSRSSPQEIKVQEANIHQVELFPAQSPALNSHFPHQGIS</sequence>
<dbReference type="GO" id="GO:0034450">
    <property type="term" value="F:ubiquitin-ubiquitin ligase activity"/>
    <property type="evidence" value="ECO:0007669"/>
    <property type="project" value="UniProtKB-UniRule"/>
</dbReference>
<name>A0A8C2S4R7_CAPHI</name>
<evidence type="ECO:0000256" key="1">
    <source>
        <dbReference type="RuleBase" id="RU369083"/>
    </source>
</evidence>
<proteinExistence type="inferred from homology"/>
<dbReference type="GO" id="GO:0000209">
    <property type="term" value="P:protein polyubiquitination"/>
    <property type="evidence" value="ECO:0007669"/>
    <property type="project" value="UniProtKB-UniRule"/>
</dbReference>
<dbReference type="PANTHER" id="PTHR13931:SF16">
    <property type="entry name" value="UBIQUITIN CONJUGATION FACTOR E4 A"/>
    <property type="match status" value="1"/>
</dbReference>
<protein>
    <recommendedName>
        <fullName evidence="1">Ubiquitin conjugation factor E4</fullName>
        <ecNumber evidence="1">2.3.2.27</ecNumber>
    </recommendedName>
    <alternativeName>
        <fullName evidence="1">RING-type E3 ubiquitin transferase E4</fullName>
    </alternativeName>
</protein>
<reference evidence="2" key="1">
    <citation type="submission" date="2019-03" db="EMBL/GenBank/DDBJ databases">
        <title>Genome sequencing and reference-guided assembly of Black Bengal Goat (Capra hircus).</title>
        <authorList>
            <person name="Siddiki A.Z."/>
            <person name="Baten A."/>
            <person name="Billah M."/>
            <person name="Alam M.A.U."/>
            <person name="Shawrob K.S.M."/>
            <person name="Saha S."/>
            <person name="Chowdhury M."/>
            <person name="Rahman A.H."/>
            <person name="Stear M."/>
            <person name="Miah G."/>
            <person name="Das G.B."/>
            <person name="Hossain M.M."/>
            <person name="Kumkum M."/>
            <person name="Islam M.S."/>
            <person name="Mollah A.M."/>
            <person name="Ahsan A."/>
            <person name="Tusar F."/>
            <person name="Khan M.K.I."/>
        </authorList>
    </citation>
    <scope>NUCLEOTIDE SEQUENCE [LARGE SCALE GENOMIC DNA]</scope>
</reference>
<accession>A0A8C2S4R7</accession>
<dbReference type="EC" id="2.3.2.27" evidence="1"/>